<name>A0A8T9B1F3_9HELO</name>
<dbReference type="OrthoDB" id="3555737at2759"/>
<accession>A0A8T9B1F3</accession>
<feature type="region of interest" description="Disordered" evidence="2">
    <location>
        <begin position="121"/>
        <end position="165"/>
    </location>
</feature>
<evidence type="ECO:0000256" key="2">
    <source>
        <dbReference type="SAM" id="MobiDB-lite"/>
    </source>
</evidence>
<feature type="region of interest" description="Disordered" evidence="2">
    <location>
        <begin position="184"/>
        <end position="204"/>
    </location>
</feature>
<keyword evidence="1" id="KW-0175">Coiled coil</keyword>
<organism evidence="3 4">
    <name type="scientific">Lachnellula arida</name>
    <dbReference type="NCBI Taxonomy" id="1316785"/>
    <lineage>
        <taxon>Eukaryota</taxon>
        <taxon>Fungi</taxon>
        <taxon>Dikarya</taxon>
        <taxon>Ascomycota</taxon>
        <taxon>Pezizomycotina</taxon>
        <taxon>Leotiomycetes</taxon>
        <taxon>Helotiales</taxon>
        <taxon>Lachnaceae</taxon>
        <taxon>Lachnellula</taxon>
    </lineage>
</organism>
<dbReference type="AlphaFoldDB" id="A0A8T9B1F3"/>
<evidence type="ECO:0000313" key="3">
    <source>
        <dbReference type="EMBL" id="TVY12479.1"/>
    </source>
</evidence>
<dbReference type="Proteomes" id="UP000469559">
    <property type="component" value="Unassembled WGS sequence"/>
</dbReference>
<comment type="caution">
    <text evidence="3">The sequence shown here is derived from an EMBL/GenBank/DDBJ whole genome shotgun (WGS) entry which is preliminary data.</text>
</comment>
<dbReference type="EMBL" id="QGMF01002378">
    <property type="protein sequence ID" value="TVY12479.1"/>
    <property type="molecule type" value="Genomic_DNA"/>
</dbReference>
<proteinExistence type="predicted"/>
<evidence type="ECO:0000313" key="4">
    <source>
        <dbReference type="Proteomes" id="UP000469559"/>
    </source>
</evidence>
<reference evidence="3 4" key="1">
    <citation type="submission" date="2018-05" db="EMBL/GenBank/DDBJ databases">
        <title>Whole genome sequencing for identification of molecular markers to develop diagnostic detection tools for the regulated plant pathogen Lachnellula willkommii.</title>
        <authorList>
            <person name="Giroux E."/>
            <person name="Bilodeau G."/>
        </authorList>
    </citation>
    <scope>NUCLEOTIDE SEQUENCE [LARGE SCALE GENOMIC DNA]</scope>
    <source>
        <strain evidence="3 4">CBS 203.66</strain>
    </source>
</reference>
<protein>
    <submittedName>
        <fullName evidence="3">Uncharacterized protein</fullName>
    </submittedName>
</protein>
<feature type="coiled-coil region" evidence="1">
    <location>
        <begin position="72"/>
        <end position="113"/>
    </location>
</feature>
<evidence type="ECO:0000256" key="1">
    <source>
        <dbReference type="SAM" id="Coils"/>
    </source>
</evidence>
<keyword evidence="4" id="KW-1185">Reference proteome</keyword>
<feature type="compositionally biased region" description="Basic and acidic residues" evidence="2">
    <location>
        <begin position="133"/>
        <end position="145"/>
    </location>
</feature>
<gene>
    <name evidence="3" type="ORF">LARI1_G009601</name>
</gene>
<sequence>MPVQSKITSVKDKERKRCYRGILDCSVDMISCTACEKSGKKCVAREGLSRCAECVRRGFSKCDMGGPLPSDWSSLDRNKEALERDLDDAVEKQRELSARIDRIQRHRKFLRQRETEMLRRGLASLDELDEAEERGREEESKRTEQEAPPVIPLDGVGSSGNPLGSDFFLDPVDPALAAALSAYDPNDPYWQGAGLGTPQTSQGS</sequence>